<keyword evidence="17" id="KW-1185">Reference proteome</keyword>
<dbReference type="AlphaFoldDB" id="A0A7W5B9N1"/>
<dbReference type="SUPFAM" id="SSF55781">
    <property type="entry name" value="GAF domain-like"/>
    <property type="match status" value="1"/>
</dbReference>
<feature type="modified residue" description="4-aspartylphosphate" evidence="11">
    <location>
        <position position="872"/>
    </location>
</feature>
<dbReference type="CDD" id="cd17546">
    <property type="entry name" value="REC_hyHK_CKI1_RcsC-like"/>
    <property type="match status" value="1"/>
</dbReference>
<dbReference type="SUPFAM" id="SSF47384">
    <property type="entry name" value="Homodimeric domain of signal transducing histidine kinase"/>
    <property type="match status" value="1"/>
</dbReference>
<dbReference type="EMBL" id="JACHXD010000005">
    <property type="protein sequence ID" value="MBB3119117.1"/>
    <property type="molecule type" value="Genomic_DNA"/>
</dbReference>
<evidence type="ECO:0000256" key="11">
    <source>
        <dbReference type="PROSITE-ProRule" id="PRU00169"/>
    </source>
</evidence>
<dbReference type="FunFam" id="3.30.565.10:FF:000010">
    <property type="entry name" value="Sensor histidine kinase RcsC"/>
    <property type="match status" value="1"/>
</dbReference>
<keyword evidence="4" id="KW-0808">Transferase</keyword>
<evidence type="ECO:0000313" key="16">
    <source>
        <dbReference type="EMBL" id="MBB3119117.1"/>
    </source>
</evidence>
<gene>
    <name evidence="16" type="ORF">FHS03_002168</name>
</gene>
<feature type="coiled-coil region" evidence="12">
    <location>
        <begin position="487"/>
        <end position="556"/>
    </location>
</feature>
<feature type="domain" description="Histidine kinase" evidence="14">
    <location>
        <begin position="566"/>
        <end position="793"/>
    </location>
</feature>
<sequence length="1209" mass="131565">MPYHASRNLFWKLFLPIGVVLLLSALAAALFLPAAIERNAQQDAVDAAQATVRQFLILRRYYTENVAAKVLAQSDLKVAFDHRGNAKTIPLPATMVHDLSLLLQDGGTSLKLYSPYPFPNRAGRELDSFGQEAWNFLKANPDAAFVRTDLLQGKRTVRVALADRMSAQACVACHNSLASSPKKDWMLGDVRGVLEVQSSREVASAARVVTLTLGTLGAIMLLIAIFLRVFYQRNIARPLHAALDSARSLTVSSSEQVAAVQAIAAGDLDATLAPTALPLIPREALSHDEAGEVLQSVLDMAAVQRSFDQAFASMTEALRASRAAGQARDWLKSGQNDIHTLLRGEPELAAMAERILSYLAQRLGASVGVLYLLEEDKPRMERVAGYALAADGAHPQSVARGEGLIGQAMREQRTLCVSDVPPGFLPIASALGQAQPASLLVAPLQHGTNLVGAIELGSFRAFGAQELEFMELVREALAIGFEVALARVRLRQLLSNTEQQAEELRVQQEELQQSNEELEERAELLERQREQIRAKNADLEEASRELAARAEQLQKVSAYKTEFMANMSHELRTPLNSMLILASMLKENKSGNLEARQLEYITTIHHAGKDLLDLINDILDLSKVEAGAVEFEYSTVSPQQLCESMLALFQAPAAQKTLALTATVAPEVPAALRLDSQRVQQILKNLLSNAIKFTSKGGVGLKIRRARADENPLPGPALAFDVSDTGIGVAADKHALIFEAFKQADGSISRSYGGTGLGLSISLQTARKMDGELLLRSEEGKGSTFTLFLPLMAVDAPRSAPPPADILPPLPDDRGRLAPGQHCILIVEDDRAFAGVLMDLVHQRGYSALVAHDGESACALASQHLPGGVLLDVKLARSDGWEVMRRLKSEQRTRRIPVHFISGLEQAQQALRMGAIGYMNKPVTREQLDQVFDTLEAAMSGPARSLLLVEDDATEASSLAALLSGRGAEVAQASSGAEALQRLGEETFDCVVLDLGLPDMAGGELLSRLRADARWRSLPVIIHSGQELSREQQRELNCIADSVIIKGARSPERLLSEVSLFLRAVEQRHEGAAADEDRRLPDKAALGGKTVLIVDDDMRNLFSLTGLLSEQGMLVLEAENGREGLDCLERHEEVAVVLMDIMMPQMDGYEAMRAMRADARWRALPVIAMTAKAMPDDYQKCLEAGASDYLAKPLDVEQLLSLLRVWCSR</sequence>
<feature type="modified residue" description="4-aspartylphosphate" evidence="11">
    <location>
        <position position="994"/>
    </location>
</feature>
<dbReference type="RefSeq" id="WP_183440974.1">
    <property type="nucleotide sequence ID" value="NZ_JACHXD010000005.1"/>
</dbReference>
<dbReference type="SMART" id="SM00065">
    <property type="entry name" value="GAF"/>
    <property type="match status" value="1"/>
</dbReference>
<dbReference type="Gene3D" id="3.30.565.10">
    <property type="entry name" value="Histidine kinase-like ATPase, C-terminal domain"/>
    <property type="match status" value="1"/>
</dbReference>
<dbReference type="InterPro" id="IPR029016">
    <property type="entry name" value="GAF-like_dom_sf"/>
</dbReference>
<evidence type="ECO:0000256" key="2">
    <source>
        <dbReference type="ARBA" id="ARBA00012438"/>
    </source>
</evidence>
<keyword evidence="5" id="KW-0732">Signal</keyword>
<keyword evidence="8" id="KW-0843">Virulence</keyword>
<keyword evidence="12" id="KW-0175">Coiled coil</keyword>
<organism evidence="16 17">
    <name type="scientific">Pseudoduganella violacea</name>
    <dbReference type="NCBI Taxonomy" id="1715466"/>
    <lineage>
        <taxon>Bacteria</taxon>
        <taxon>Pseudomonadati</taxon>
        <taxon>Pseudomonadota</taxon>
        <taxon>Betaproteobacteria</taxon>
        <taxon>Burkholderiales</taxon>
        <taxon>Oxalobacteraceae</taxon>
        <taxon>Telluria group</taxon>
        <taxon>Pseudoduganella</taxon>
    </lineage>
</organism>
<dbReference type="SMART" id="SM00388">
    <property type="entry name" value="HisKA"/>
    <property type="match status" value="1"/>
</dbReference>
<proteinExistence type="predicted"/>
<feature type="transmembrane region" description="Helical" evidence="13">
    <location>
        <begin position="13"/>
        <end position="32"/>
    </location>
</feature>
<dbReference type="InterPro" id="IPR003661">
    <property type="entry name" value="HisK_dim/P_dom"/>
</dbReference>
<dbReference type="InterPro" id="IPR001789">
    <property type="entry name" value="Sig_transdc_resp-reg_receiver"/>
</dbReference>
<dbReference type="InterPro" id="IPR036890">
    <property type="entry name" value="HATPase_C_sf"/>
</dbReference>
<dbReference type="InterPro" id="IPR036097">
    <property type="entry name" value="HisK_dim/P_sf"/>
</dbReference>
<comment type="catalytic activity">
    <reaction evidence="1">
        <text>ATP + protein L-histidine = ADP + protein N-phospho-L-histidine.</text>
        <dbReference type="EC" id="2.7.13.3"/>
    </reaction>
</comment>
<keyword evidence="6" id="KW-0418">Kinase</keyword>
<comment type="caution">
    <text evidence="16">The sequence shown here is derived from an EMBL/GenBank/DDBJ whole genome shotgun (WGS) entry which is preliminary data.</text>
</comment>
<feature type="domain" description="Response regulatory" evidence="15">
    <location>
        <begin position="945"/>
        <end position="1061"/>
    </location>
</feature>
<dbReference type="PROSITE" id="PS50110">
    <property type="entry name" value="RESPONSE_REGULATORY"/>
    <property type="match status" value="3"/>
</dbReference>
<evidence type="ECO:0000256" key="1">
    <source>
        <dbReference type="ARBA" id="ARBA00000085"/>
    </source>
</evidence>
<dbReference type="CDD" id="cd00156">
    <property type="entry name" value="REC"/>
    <property type="match status" value="1"/>
</dbReference>
<dbReference type="Gene3D" id="6.10.340.10">
    <property type="match status" value="1"/>
</dbReference>
<feature type="domain" description="Response regulatory" evidence="15">
    <location>
        <begin position="1090"/>
        <end position="1207"/>
    </location>
</feature>
<reference evidence="16 17" key="1">
    <citation type="submission" date="2020-08" db="EMBL/GenBank/DDBJ databases">
        <title>Genomic Encyclopedia of Type Strains, Phase III (KMG-III): the genomes of soil and plant-associated and newly described type strains.</title>
        <authorList>
            <person name="Whitman W."/>
        </authorList>
    </citation>
    <scope>NUCLEOTIDE SEQUENCE [LARGE SCALE GENOMIC DNA]</scope>
    <source>
        <strain evidence="16 17">CECT 8897</strain>
    </source>
</reference>
<dbReference type="Pfam" id="PF13185">
    <property type="entry name" value="GAF_2"/>
    <property type="match status" value="1"/>
</dbReference>
<dbReference type="PANTHER" id="PTHR45339:SF1">
    <property type="entry name" value="HYBRID SIGNAL TRANSDUCTION HISTIDINE KINASE J"/>
    <property type="match status" value="1"/>
</dbReference>
<keyword evidence="13" id="KW-0812">Transmembrane</keyword>
<evidence type="ECO:0000256" key="10">
    <source>
        <dbReference type="ARBA" id="ARBA00070152"/>
    </source>
</evidence>
<dbReference type="InterPro" id="IPR021796">
    <property type="entry name" value="Tll0287-like_dom"/>
</dbReference>
<keyword evidence="3 11" id="KW-0597">Phosphoprotein</keyword>
<dbReference type="Gene3D" id="3.30.450.40">
    <property type="match status" value="1"/>
</dbReference>
<dbReference type="Pfam" id="PF00072">
    <property type="entry name" value="Response_reg"/>
    <property type="match status" value="3"/>
</dbReference>
<dbReference type="Proteomes" id="UP000541535">
    <property type="component" value="Unassembled WGS sequence"/>
</dbReference>
<dbReference type="InterPro" id="IPR003018">
    <property type="entry name" value="GAF"/>
</dbReference>
<evidence type="ECO:0000259" key="15">
    <source>
        <dbReference type="PROSITE" id="PS50110"/>
    </source>
</evidence>
<dbReference type="Gene3D" id="3.40.50.2300">
    <property type="match status" value="3"/>
</dbReference>
<accession>A0A7W5B9N1</accession>
<evidence type="ECO:0000256" key="7">
    <source>
        <dbReference type="ARBA" id="ARBA00023012"/>
    </source>
</evidence>
<dbReference type="PRINTS" id="PR00344">
    <property type="entry name" value="BCTRLSENSOR"/>
</dbReference>
<evidence type="ECO:0000256" key="12">
    <source>
        <dbReference type="SAM" id="Coils"/>
    </source>
</evidence>
<evidence type="ECO:0000256" key="5">
    <source>
        <dbReference type="ARBA" id="ARBA00022729"/>
    </source>
</evidence>
<evidence type="ECO:0000256" key="9">
    <source>
        <dbReference type="ARBA" id="ARBA00058004"/>
    </source>
</evidence>
<dbReference type="PANTHER" id="PTHR45339">
    <property type="entry name" value="HYBRID SIGNAL TRANSDUCTION HISTIDINE KINASE J"/>
    <property type="match status" value="1"/>
</dbReference>
<dbReference type="InterPro" id="IPR005467">
    <property type="entry name" value="His_kinase_dom"/>
</dbReference>
<dbReference type="CDD" id="cd00082">
    <property type="entry name" value="HisKA"/>
    <property type="match status" value="1"/>
</dbReference>
<evidence type="ECO:0000256" key="6">
    <source>
        <dbReference type="ARBA" id="ARBA00022777"/>
    </source>
</evidence>
<dbReference type="CDD" id="cd16922">
    <property type="entry name" value="HATPase_EvgS-ArcB-TorS-like"/>
    <property type="match status" value="1"/>
</dbReference>
<dbReference type="SMART" id="SM00387">
    <property type="entry name" value="HATPase_c"/>
    <property type="match status" value="1"/>
</dbReference>
<evidence type="ECO:0000256" key="4">
    <source>
        <dbReference type="ARBA" id="ARBA00022679"/>
    </source>
</evidence>
<keyword evidence="7" id="KW-0902">Two-component regulatory system</keyword>
<dbReference type="Gene3D" id="1.10.287.130">
    <property type="match status" value="1"/>
</dbReference>
<dbReference type="Pfam" id="PF11845">
    <property type="entry name" value="Tll0287-like"/>
    <property type="match status" value="1"/>
</dbReference>
<dbReference type="SMART" id="SM00448">
    <property type="entry name" value="REC"/>
    <property type="match status" value="3"/>
</dbReference>
<evidence type="ECO:0000256" key="3">
    <source>
        <dbReference type="ARBA" id="ARBA00022553"/>
    </source>
</evidence>
<dbReference type="Pfam" id="PF02518">
    <property type="entry name" value="HATPase_c"/>
    <property type="match status" value="1"/>
</dbReference>
<evidence type="ECO:0000313" key="17">
    <source>
        <dbReference type="Proteomes" id="UP000541535"/>
    </source>
</evidence>
<evidence type="ECO:0000259" key="14">
    <source>
        <dbReference type="PROSITE" id="PS50109"/>
    </source>
</evidence>
<keyword evidence="13" id="KW-1133">Transmembrane helix</keyword>
<dbReference type="PROSITE" id="PS50109">
    <property type="entry name" value="HIS_KIN"/>
    <property type="match status" value="1"/>
</dbReference>
<evidence type="ECO:0000256" key="13">
    <source>
        <dbReference type="SAM" id="Phobius"/>
    </source>
</evidence>
<dbReference type="EC" id="2.7.13.3" evidence="2"/>
<keyword evidence="13" id="KW-0472">Membrane</keyword>
<dbReference type="SUPFAM" id="SSF52172">
    <property type="entry name" value="CheY-like"/>
    <property type="match status" value="3"/>
</dbReference>
<evidence type="ECO:0000256" key="8">
    <source>
        <dbReference type="ARBA" id="ARBA00023026"/>
    </source>
</evidence>
<feature type="modified residue" description="4-aspartylphosphate" evidence="11">
    <location>
        <position position="1140"/>
    </location>
</feature>
<dbReference type="InterPro" id="IPR004358">
    <property type="entry name" value="Sig_transdc_His_kin-like_C"/>
</dbReference>
<dbReference type="InterPro" id="IPR011006">
    <property type="entry name" value="CheY-like_superfamily"/>
</dbReference>
<dbReference type="Pfam" id="PF00512">
    <property type="entry name" value="HisKA"/>
    <property type="match status" value="1"/>
</dbReference>
<name>A0A7W5B9N1_9BURK</name>
<dbReference type="SUPFAM" id="SSF55874">
    <property type="entry name" value="ATPase domain of HSP90 chaperone/DNA topoisomerase II/histidine kinase"/>
    <property type="match status" value="1"/>
</dbReference>
<protein>
    <recommendedName>
        <fullName evidence="10">Virulence sensor protein BvgS</fullName>
        <ecNumber evidence="2">2.7.13.3</ecNumber>
    </recommendedName>
</protein>
<feature type="transmembrane region" description="Helical" evidence="13">
    <location>
        <begin position="208"/>
        <end position="231"/>
    </location>
</feature>
<dbReference type="InterPro" id="IPR003594">
    <property type="entry name" value="HATPase_dom"/>
</dbReference>
<comment type="function">
    <text evidence="9">Member of the two-component regulatory system BvgS/BvgA. Phosphorylates BvgA via a four-step phosphorelay in response to environmental signals.</text>
</comment>
<feature type="domain" description="Response regulatory" evidence="15">
    <location>
        <begin position="823"/>
        <end position="936"/>
    </location>
</feature>
<dbReference type="GO" id="GO:0000155">
    <property type="term" value="F:phosphorelay sensor kinase activity"/>
    <property type="evidence" value="ECO:0007669"/>
    <property type="project" value="InterPro"/>
</dbReference>